<sequence>MSGPDMELDCAQNIALLFYLGRIASNPHKNRVRRQESDAGWTLSLDDERHLTSMLGLLSCIRDDINNITAVCVQETRPGMAIMVAANAKEADVSSPYLPSVKLGLENVFSRLKDAQCSSREKLESSVFEAIVSMCRWRILSRIRMIKRAGKPSMEKLLQEVNVAMYQLPGGIGQTRFLDLSERLVSKLAKYRDTFIPLSSDDWALTPDNDLESIVETCHWVSEIPDIEGILLNDVGHVKPRVDPSKCEAVLNTIRKVASYQEAAHTLVKLARQYEFICQTTTTIATLEPSAFIHDDSAERPSLRAMLHKLKAHHGTGWHTDQVARRLSNYLGSEYDHHEGHIDQLMDDPKVHAELQLIWYLDQHQDSTPPPRVIASSKDACYLCNAFITFHGKYTIPKTHGRIYPGWRMPSSGLQDVKKGFLLELECLAVERINSILEEGVKRVDYPFESSVPSAAASGVSIPTQRVETGAAGRRNYDLVLRGKSTAVPGDRAILPP</sequence>
<dbReference type="AlphaFoldDB" id="A0A9W8WFE6"/>
<dbReference type="Pfam" id="PF14441">
    <property type="entry name" value="OTT_1508_deam"/>
    <property type="match status" value="1"/>
</dbReference>
<reference evidence="1" key="1">
    <citation type="submission" date="2022-10" db="EMBL/GenBank/DDBJ databases">
        <title>Tapping the CABI collections for fungal endophytes: first genome assemblies for Collariella, Neodidymelliopsis, Ascochyta clinopodiicola, Didymella pomorum, Didymosphaeria variabile, Neocosmospora piperis and Neocucurbitaria cava.</title>
        <authorList>
            <person name="Hill R."/>
        </authorList>
    </citation>
    <scope>NUCLEOTIDE SEQUENCE</scope>
    <source>
        <strain evidence="1">IMI 366586</strain>
    </source>
</reference>
<proteinExistence type="predicted"/>
<evidence type="ECO:0000313" key="1">
    <source>
        <dbReference type="EMBL" id="KAJ4322783.1"/>
    </source>
</evidence>
<organism evidence="1 2">
    <name type="scientific">Fusarium piperis</name>
    <dbReference type="NCBI Taxonomy" id="1435070"/>
    <lineage>
        <taxon>Eukaryota</taxon>
        <taxon>Fungi</taxon>
        <taxon>Dikarya</taxon>
        <taxon>Ascomycota</taxon>
        <taxon>Pezizomycotina</taxon>
        <taxon>Sordariomycetes</taxon>
        <taxon>Hypocreomycetidae</taxon>
        <taxon>Hypocreales</taxon>
        <taxon>Nectriaceae</taxon>
        <taxon>Fusarium</taxon>
        <taxon>Fusarium solani species complex</taxon>
    </lineage>
</organism>
<gene>
    <name evidence="1" type="ORF">N0V84_004676</name>
</gene>
<dbReference type="EMBL" id="JAPEUR010000078">
    <property type="protein sequence ID" value="KAJ4322783.1"/>
    <property type="molecule type" value="Genomic_DNA"/>
</dbReference>
<comment type="caution">
    <text evidence="1">The sequence shown here is derived from an EMBL/GenBank/DDBJ whole genome shotgun (WGS) entry which is preliminary data.</text>
</comment>
<keyword evidence="2" id="KW-1185">Reference proteome</keyword>
<dbReference type="InterPro" id="IPR027796">
    <property type="entry name" value="OTT_1508_deam-like"/>
</dbReference>
<evidence type="ECO:0000313" key="2">
    <source>
        <dbReference type="Proteomes" id="UP001140502"/>
    </source>
</evidence>
<protein>
    <submittedName>
        <fullName evidence="1">Uncharacterized protein</fullName>
    </submittedName>
</protein>
<dbReference type="OrthoDB" id="4851849at2759"/>
<name>A0A9W8WFE6_9HYPO</name>
<accession>A0A9W8WFE6</accession>
<dbReference type="Proteomes" id="UP001140502">
    <property type="component" value="Unassembled WGS sequence"/>
</dbReference>